<evidence type="ECO:0000259" key="10">
    <source>
        <dbReference type="PROSITE" id="PS50071"/>
    </source>
</evidence>
<evidence type="ECO:0000256" key="8">
    <source>
        <dbReference type="RuleBase" id="RU510713"/>
    </source>
</evidence>
<dbReference type="FunFam" id="1.10.10.60:FF:000345">
    <property type="entry name" value="Homeobox protein engrailed-like"/>
    <property type="match status" value="1"/>
</dbReference>
<evidence type="ECO:0000256" key="5">
    <source>
        <dbReference type="ARBA" id="ARBA00023242"/>
    </source>
</evidence>
<evidence type="ECO:0000313" key="11">
    <source>
        <dbReference type="EnsemblMetazoa" id="AMEC023256-PA"/>
    </source>
</evidence>
<dbReference type="InterPro" id="IPR001356">
    <property type="entry name" value="HD"/>
</dbReference>
<dbReference type="PROSITE" id="PS50071">
    <property type="entry name" value="HOMEOBOX_2"/>
    <property type="match status" value="1"/>
</dbReference>
<keyword evidence="2" id="KW-0217">Developmental protein</keyword>
<dbReference type="SMART" id="SM00389">
    <property type="entry name" value="HOX"/>
    <property type="match status" value="1"/>
</dbReference>
<dbReference type="InterPro" id="IPR009057">
    <property type="entry name" value="Homeodomain-like_sf"/>
</dbReference>
<dbReference type="GO" id="GO:0005634">
    <property type="term" value="C:nucleus"/>
    <property type="evidence" value="ECO:0007669"/>
    <property type="project" value="UniProtKB-SubCell"/>
</dbReference>
<dbReference type="CDD" id="cd00086">
    <property type="entry name" value="homeodomain"/>
    <property type="match status" value="1"/>
</dbReference>
<organism evidence="11 12">
    <name type="scientific">Anopheles melas</name>
    <dbReference type="NCBI Taxonomy" id="34690"/>
    <lineage>
        <taxon>Eukaryota</taxon>
        <taxon>Metazoa</taxon>
        <taxon>Ecdysozoa</taxon>
        <taxon>Arthropoda</taxon>
        <taxon>Hexapoda</taxon>
        <taxon>Insecta</taxon>
        <taxon>Pterygota</taxon>
        <taxon>Neoptera</taxon>
        <taxon>Endopterygota</taxon>
        <taxon>Diptera</taxon>
        <taxon>Nematocera</taxon>
        <taxon>Culicoidea</taxon>
        <taxon>Culicidae</taxon>
        <taxon>Anophelinae</taxon>
        <taxon>Anopheles</taxon>
    </lineage>
</organism>
<feature type="region of interest" description="Disordered" evidence="9">
    <location>
        <begin position="250"/>
        <end position="293"/>
    </location>
</feature>
<feature type="region of interest" description="Disordered" evidence="9">
    <location>
        <begin position="415"/>
        <end position="495"/>
    </location>
</feature>
<keyword evidence="3 6" id="KW-0238">DNA-binding</keyword>
<dbReference type="Pfam" id="PF00046">
    <property type="entry name" value="Homeodomain"/>
    <property type="match status" value="1"/>
</dbReference>
<feature type="compositionally biased region" description="Basic and acidic residues" evidence="9">
    <location>
        <begin position="57"/>
        <end position="66"/>
    </location>
</feature>
<dbReference type="PRINTS" id="PR00024">
    <property type="entry name" value="HOMEOBOX"/>
</dbReference>
<dbReference type="VEuPathDB" id="VectorBase:AMEC023256"/>
<feature type="compositionally biased region" description="Gly residues" evidence="9">
    <location>
        <begin position="460"/>
        <end position="480"/>
    </location>
</feature>
<evidence type="ECO:0000256" key="1">
    <source>
        <dbReference type="ARBA" id="ARBA00004123"/>
    </source>
</evidence>
<feature type="compositionally biased region" description="Low complexity" evidence="9">
    <location>
        <begin position="528"/>
        <end position="543"/>
    </location>
</feature>
<dbReference type="PRINTS" id="PR00031">
    <property type="entry name" value="HTHREPRESSR"/>
</dbReference>
<feature type="compositionally biased region" description="Low complexity" evidence="9">
    <location>
        <begin position="357"/>
        <end position="369"/>
    </location>
</feature>
<proteinExistence type="inferred from homology"/>
<evidence type="ECO:0000313" key="12">
    <source>
        <dbReference type="Proteomes" id="UP000075902"/>
    </source>
</evidence>
<dbReference type="Proteomes" id="UP000075902">
    <property type="component" value="Unassembled WGS sequence"/>
</dbReference>
<evidence type="ECO:0000256" key="6">
    <source>
        <dbReference type="PROSITE-ProRule" id="PRU00108"/>
    </source>
</evidence>
<feature type="region of interest" description="Disordered" evidence="9">
    <location>
        <begin position="642"/>
        <end position="665"/>
    </location>
</feature>
<feature type="compositionally biased region" description="Low complexity" evidence="9">
    <location>
        <begin position="415"/>
        <end position="436"/>
    </location>
</feature>
<sequence length="665" mass="69161">MATIMSHNLPLIPLPLKAGVALAKASLMLPGAGAAGGLLGLAVPQESRKSSATPPEASHESPKLPADDDETDRMSCCSDDSELSVGQEVPDDLRAPPTLHSPPDDLSNDSSRYSKDTPSELEFAARLQQTSMLRPSPTRLHEEFLRNSQLYAEELMRQQMQIVAAARGLTMSPAKGTLGGLQSDRSPTPGEPRMGFRPAGSGNRSDFYRQDASSPGEGAGSFRGIHSHLSAISQITQNLNSDLSKLTSPTAFRTSRESSQSPPSAGANLHGLHQLHHQQQQQQRQHQLAQQQHHHHQLALAALNNNIAVALNDQSLKFSIDNILKADFGRRITDPLLLKRTSKSGHQHHGPSGAGASGSRKPASKSPSAIDLSGGEQGSSTATLAPLLAGTGSGVPCSIASALSTVKQFCTAVSTTTTSSSRASSGSVSSVGSVGSEDVSPISPLSSTGSLKGADHQSSGQGGSSATGANGGASGGGAGSAGSSSGSGSSGSGSGGPMVWPAWVYCTRYSDRPSSGPRTRKPKKSPAEKSSSGPAQQSASAAALADDKRPRTAFSGPQLARLKHEFAENRYLTERRRQQLSAELGLNEAQIKIWFQNKRAKIKKSSGQKNPLALQLMAQGLYNHSTVPLTREEEELQEMQAAAAAAAESRTGSAGPAASATVANA</sequence>
<name>A0A1Y9INA6_9DIPT</name>
<dbReference type="PRINTS" id="PR00026">
    <property type="entry name" value="ENGRAILED"/>
</dbReference>
<feature type="domain" description="Homeobox" evidence="10">
    <location>
        <begin position="545"/>
        <end position="605"/>
    </location>
</feature>
<dbReference type="PANTHER" id="PTHR24341:SF6">
    <property type="entry name" value="HOMEOBOX PROTEIN INVECTED"/>
    <property type="match status" value="1"/>
</dbReference>
<reference evidence="12" key="1">
    <citation type="submission" date="2014-01" db="EMBL/GenBank/DDBJ databases">
        <title>The Genome Sequence of Anopheles melas CM1001059_A (V2).</title>
        <authorList>
            <consortium name="The Broad Institute Genomics Platform"/>
            <person name="Neafsey D.E."/>
            <person name="Besansky N."/>
            <person name="Howell P."/>
            <person name="Walton C."/>
            <person name="Young S.K."/>
            <person name="Zeng Q."/>
            <person name="Gargeya S."/>
            <person name="Fitzgerald M."/>
            <person name="Haas B."/>
            <person name="Abouelleil A."/>
            <person name="Allen A.W."/>
            <person name="Alvarado L."/>
            <person name="Arachchi H.M."/>
            <person name="Berlin A.M."/>
            <person name="Chapman S.B."/>
            <person name="Gainer-Dewar J."/>
            <person name="Goldberg J."/>
            <person name="Griggs A."/>
            <person name="Gujja S."/>
            <person name="Hansen M."/>
            <person name="Howarth C."/>
            <person name="Imamovic A."/>
            <person name="Ireland A."/>
            <person name="Larimer J."/>
            <person name="McCowan C."/>
            <person name="Murphy C."/>
            <person name="Pearson M."/>
            <person name="Poon T.W."/>
            <person name="Priest M."/>
            <person name="Roberts A."/>
            <person name="Saif S."/>
            <person name="Shea T."/>
            <person name="Sisk P."/>
            <person name="Sykes S."/>
            <person name="Wortman J."/>
            <person name="Nusbaum C."/>
            <person name="Birren B."/>
        </authorList>
    </citation>
    <scope>NUCLEOTIDE SEQUENCE [LARGE SCALE GENOMIC DNA]</scope>
    <source>
        <strain evidence="12">CM1001059</strain>
    </source>
</reference>
<evidence type="ECO:0000256" key="9">
    <source>
        <dbReference type="SAM" id="MobiDB-lite"/>
    </source>
</evidence>
<keyword evidence="5 6" id="KW-0539">Nucleus</keyword>
<dbReference type="InterPro" id="IPR017970">
    <property type="entry name" value="Homeobox_CS"/>
</dbReference>
<reference evidence="11" key="2">
    <citation type="submission" date="2020-05" db="UniProtKB">
        <authorList>
            <consortium name="EnsemblMetazoa"/>
        </authorList>
    </citation>
    <scope>IDENTIFICATION</scope>
    <source>
        <strain evidence="11">CM1001059</strain>
    </source>
</reference>
<dbReference type="PROSITE" id="PS00033">
    <property type="entry name" value="ENGRAILED"/>
    <property type="match status" value="1"/>
</dbReference>
<comment type="subcellular location">
    <subcellularLocation>
        <location evidence="1 6 7">Nucleus</location>
    </subcellularLocation>
</comment>
<dbReference type="GO" id="GO:0000978">
    <property type="term" value="F:RNA polymerase II cis-regulatory region sequence-specific DNA binding"/>
    <property type="evidence" value="ECO:0007669"/>
    <property type="project" value="TreeGrafter"/>
</dbReference>
<feature type="region of interest" description="Disordered" evidence="9">
    <location>
        <begin position="341"/>
        <end position="377"/>
    </location>
</feature>
<dbReference type="InterPro" id="IPR019737">
    <property type="entry name" value="Homeobox-engrailed_CS"/>
</dbReference>
<comment type="similarity">
    <text evidence="8">Belongs to the Engrailed homeobox family.</text>
</comment>
<dbReference type="Pfam" id="PF10525">
    <property type="entry name" value="Engrail_1_C_sig"/>
    <property type="match status" value="1"/>
</dbReference>
<evidence type="ECO:0000256" key="3">
    <source>
        <dbReference type="ARBA" id="ARBA00023125"/>
    </source>
</evidence>
<dbReference type="GO" id="GO:0030182">
    <property type="term" value="P:neuron differentiation"/>
    <property type="evidence" value="ECO:0007669"/>
    <property type="project" value="TreeGrafter"/>
</dbReference>
<feature type="compositionally biased region" description="Polar residues" evidence="9">
    <location>
        <begin position="250"/>
        <end position="263"/>
    </location>
</feature>
<dbReference type="EnsemblMetazoa" id="AMEC023256-RA">
    <property type="protein sequence ID" value="AMEC023256-PA"/>
    <property type="gene ID" value="AMEC023256"/>
</dbReference>
<keyword evidence="4 6" id="KW-0371">Homeobox</keyword>
<protein>
    <recommendedName>
        <fullName evidence="8">Homeobox protein engrailed-like</fullName>
    </recommendedName>
</protein>
<dbReference type="SUPFAM" id="SSF46689">
    <property type="entry name" value="Homeodomain-like"/>
    <property type="match status" value="1"/>
</dbReference>
<evidence type="ECO:0000256" key="2">
    <source>
        <dbReference type="ARBA" id="ARBA00022473"/>
    </source>
</evidence>
<dbReference type="InterPro" id="IPR050720">
    <property type="entry name" value="Engrailed_Homeobox_TFs"/>
</dbReference>
<dbReference type="InterPro" id="IPR020479">
    <property type="entry name" value="HD_metazoa"/>
</dbReference>
<dbReference type="InterPro" id="IPR019549">
    <property type="entry name" value="Homeobox-engrailed_C-terminal"/>
</dbReference>
<dbReference type="Gene3D" id="1.10.10.60">
    <property type="entry name" value="Homeodomain-like"/>
    <property type="match status" value="1"/>
</dbReference>
<feature type="compositionally biased region" description="Low complexity" evidence="9">
    <location>
        <begin position="269"/>
        <end position="291"/>
    </location>
</feature>
<accession>A0A1Y9INA6</accession>
<dbReference type="STRING" id="34690.A0A1Y9INA6"/>
<dbReference type="InterPro" id="IPR000747">
    <property type="entry name" value="HD_engrailed"/>
</dbReference>
<keyword evidence="12" id="KW-1185">Reference proteome</keyword>
<dbReference type="PROSITE" id="PS00027">
    <property type="entry name" value="HOMEOBOX_1"/>
    <property type="match status" value="1"/>
</dbReference>
<feature type="region of interest" description="Disordered" evidence="9">
    <location>
        <begin position="177"/>
        <end position="222"/>
    </location>
</feature>
<feature type="DNA-binding region" description="Homeobox" evidence="6">
    <location>
        <begin position="547"/>
        <end position="606"/>
    </location>
</feature>
<feature type="region of interest" description="Disordered" evidence="9">
    <location>
        <begin position="510"/>
        <end position="557"/>
    </location>
</feature>
<dbReference type="AlphaFoldDB" id="A0A1Y9INA6"/>
<feature type="region of interest" description="Disordered" evidence="9">
    <location>
        <begin position="45"/>
        <end position="118"/>
    </location>
</feature>
<dbReference type="PANTHER" id="PTHR24341">
    <property type="entry name" value="HOMEOBOX PROTEIN ENGRAILED"/>
    <property type="match status" value="1"/>
</dbReference>
<dbReference type="InterPro" id="IPR000047">
    <property type="entry name" value="HTH_motif"/>
</dbReference>
<dbReference type="GO" id="GO:0000981">
    <property type="term" value="F:DNA-binding transcription factor activity, RNA polymerase II-specific"/>
    <property type="evidence" value="ECO:0007669"/>
    <property type="project" value="InterPro"/>
</dbReference>
<evidence type="ECO:0000256" key="4">
    <source>
        <dbReference type="ARBA" id="ARBA00023155"/>
    </source>
</evidence>
<evidence type="ECO:0000256" key="7">
    <source>
        <dbReference type="RuleBase" id="RU000682"/>
    </source>
</evidence>